<evidence type="ECO:0000313" key="4">
    <source>
        <dbReference type="EMBL" id="KKW20288.1"/>
    </source>
</evidence>
<dbReference type="CDD" id="cd05379">
    <property type="entry name" value="CAP_bacterial"/>
    <property type="match status" value="1"/>
</dbReference>
<reference evidence="4 5" key="1">
    <citation type="journal article" date="2015" name="Nature">
        <title>rRNA introns, odd ribosomes, and small enigmatic genomes across a large radiation of phyla.</title>
        <authorList>
            <person name="Brown C.T."/>
            <person name="Hug L.A."/>
            <person name="Thomas B.C."/>
            <person name="Sharon I."/>
            <person name="Castelle C.J."/>
            <person name="Singh A."/>
            <person name="Wilkins M.J."/>
            <person name="Williams K.H."/>
            <person name="Banfield J.F."/>
        </authorList>
    </citation>
    <scope>NUCLEOTIDE SEQUENCE [LARGE SCALE GENOMIC DNA]</scope>
</reference>
<feature type="transmembrane region" description="Helical" evidence="2">
    <location>
        <begin position="27"/>
        <end position="49"/>
    </location>
</feature>
<accession>A0A0G1WN64</accession>
<dbReference type="InterPro" id="IPR035940">
    <property type="entry name" value="CAP_sf"/>
</dbReference>
<feature type="region of interest" description="Disordered" evidence="1">
    <location>
        <begin position="189"/>
        <end position="223"/>
    </location>
</feature>
<dbReference type="EMBL" id="LCQQ01000039">
    <property type="protein sequence ID" value="KKW20288.1"/>
    <property type="molecule type" value="Genomic_DNA"/>
</dbReference>
<feature type="transmembrane region" description="Helical" evidence="2">
    <location>
        <begin position="297"/>
        <end position="316"/>
    </location>
</feature>
<dbReference type="PANTHER" id="PTHR31157:SF1">
    <property type="entry name" value="SCP DOMAIN-CONTAINING PROTEIN"/>
    <property type="match status" value="1"/>
</dbReference>
<feature type="compositionally biased region" description="Basic and acidic residues" evidence="1">
    <location>
        <begin position="209"/>
        <end position="223"/>
    </location>
</feature>
<evidence type="ECO:0000259" key="3">
    <source>
        <dbReference type="Pfam" id="PF00188"/>
    </source>
</evidence>
<dbReference type="Gene3D" id="3.40.33.10">
    <property type="entry name" value="CAP"/>
    <property type="match status" value="1"/>
</dbReference>
<protein>
    <recommendedName>
        <fullName evidence="3">SCP domain-containing protein</fullName>
    </recommendedName>
</protein>
<keyword evidence="2" id="KW-1133">Transmembrane helix</keyword>
<sequence length="328" mass="35951">MKKHLHNFFIPHEGNDFRPHSLRGESVLMFGTVAVLLFAGALLNTYFAAKTNFYAAVVPSVLADFANDDRRTLSLGPLQWSPVLAEAARGKAEDMAEKGYFAHTSPEGTTPWQWFRKAGYRYRYAGENLAVYFSDSWDVHTAWMDSAGHRANILSGKFTEIGIAAAKGIYQGRETIFVVELFGKPQAEASKAPETASVPPVVSGTEKAPPAEKPREKVASAESKSESELFIAVAGEDKEADAPSGASAAPRALYSSIVERTAATPHSNLRLSYLILFVTIAFALFLGIFVEIRRQHSLHIAYGISLLAFLSLLYYAGEAYVFTNVFII</sequence>
<gene>
    <name evidence="4" type="ORF">UY61_C0039G0010</name>
</gene>
<evidence type="ECO:0000256" key="1">
    <source>
        <dbReference type="SAM" id="MobiDB-lite"/>
    </source>
</evidence>
<dbReference type="Pfam" id="PF00188">
    <property type="entry name" value="CAP"/>
    <property type="match status" value="1"/>
</dbReference>
<keyword evidence="2" id="KW-0472">Membrane</keyword>
<feature type="domain" description="SCP" evidence="3">
    <location>
        <begin position="66"/>
        <end position="178"/>
    </location>
</feature>
<organism evidence="4 5">
    <name type="scientific">Candidatus Adlerbacteria bacterium GW2011_GWC1_50_9</name>
    <dbReference type="NCBI Taxonomy" id="1618608"/>
    <lineage>
        <taxon>Bacteria</taxon>
        <taxon>Candidatus Adleribacteriota</taxon>
    </lineage>
</organism>
<dbReference type="InterPro" id="IPR014044">
    <property type="entry name" value="CAP_dom"/>
</dbReference>
<evidence type="ECO:0000313" key="5">
    <source>
        <dbReference type="Proteomes" id="UP000034201"/>
    </source>
</evidence>
<comment type="caution">
    <text evidence="4">The sequence shown here is derived from an EMBL/GenBank/DDBJ whole genome shotgun (WGS) entry which is preliminary data.</text>
</comment>
<proteinExistence type="predicted"/>
<feature type="transmembrane region" description="Helical" evidence="2">
    <location>
        <begin position="271"/>
        <end position="290"/>
    </location>
</feature>
<dbReference type="AlphaFoldDB" id="A0A0G1WN64"/>
<dbReference type="SUPFAM" id="SSF55797">
    <property type="entry name" value="PR-1-like"/>
    <property type="match status" value="1"/>
</dbReference>
<evidence type="ECO:0000256" key="2">
    <source>
        <dbReference type="SAM" id="Phobius"/>
    </source>
</evidence>
<dbReference type="Proteomes" id="UP000034201">
    <property type="component" value="Unassembled WGS sequence"/>
</dbReference>
<keyword evidence="2" id="KW-0812">Transmembrane</keyword>
<dbReference type="PANTHER" id="PTHR31157">
    <property type="entry name" value="SCP DOMAIN-CONTAINING PROTEIN"/>
    <property type="match status" value="1"/>
</dbReference>
<name>A0A0G1WN64_9BACT</name>